<dbReference type="Gene3D" id="3.30.70.330">
    <property type="match status" value="1"/>
</dbReference>
<feature type="domain" description="RRM" evidence="4">
    <location>
        <begin position="91"/>
        <end position="168"/>
    </location>
</feature>
<dbReference type="InterPro" id="IPR051229">
    <property type="entry name" value="ALYREF_mRNA_export"/>
</dbReference>
<feature type="compositionally biased region" description="Basic and acidic residues" evidence="3">
    <location>
        <begin position="44"/>
        <end position="57"/>
    </location>
</feature>
<dbReference type="PANTHER" id="PTHR19965">
    <property type="entry name" value="RNA AND EXPORT FACTOR BINDING PROTEIN"/>
    <property type="match status" value="1"/>
</dbReference>
<feature type="region of interest" description="Disordered" evidence="3">
    <location>
        <begin position="165"/>
        <end position="184"/>
    </location>
</feature>
<evidence type="ECO:0000256" key="1">
    <source>
        <dbReference type="ARBA" id="ARBA00022884"/>
    </source>
</evidence>
<organism evidence="5 6">
    <name type="scientific">Thraustotheca clavata</name>
    <dbReference type="NCBI Taxonomy" id="74557"/>
    <lineage>
        <taxon>Eukaryota</taxon>
        <taxon>Sar</taxon>
        <taxon>Stramenopiles</taxon>
        <taxon>Oomycota</taxon>
        <taxon>Saprolegniomycetes</taxon>
        <taxon>Saprolegniales</taxon>
        <taxon>Achlyaceae</taxon>
        <taxon>Thraustotheca</taxon>
    </lineage>
</organism>
<dbReference type="Pfam" id="PF00076">
    <property type="entry name" value="RRM_1"/>
    <property type="match status" value="1"/>
</dbReference>
<dbReference type="InterPro" id="IPR035979">
    <property type="entry name" value="RBD_domain_sf"/>
</dbReference>
<dbReference type="CDD" id="cd12418">
    <property type="entry name" value="RRM_Aly_REF_like"/>
    <property type="match status" value="1"/>
</dbReference>
<proteinExistence type="predicted"/>
<dbReference type="EMBL" id="JNBS01005002">
    <property type="protein sequence ID" value="OQR81412.1"/>
    <property type="molecule type" value="Genomic_DNA"/>
</dbReference>
<name>A0A1V9Y6Q6_9STRA</name>
<reference evidence="5 6" key="1">
    <citation type="journal article" date="2014" name="Genome Biol. Evol.">
        <title>The secreted proteins of Achlya hypogyna and Thraustotheca clavata identify the ancestral oomycete secretome and reveal gene acquisitions by horizontal gene transfer.</title>
        <authorList>
            <person name="Misner I."/>
            <person name="Blouin N."/>
            <person name="Leonard G."/>
            <person name="Richards T.A."/>
            <person name="Lane C.E."/>
        </authorList>
    </citation>
    <scope>NUCLEOTIDE SEQUENCE [LARGE SCALE GENOMIC DNA]</scope>
    <source>
        <strain evidence="5 6">ATCC 34112</strain>
    </source>
</reference>
<dbReference type="Pfam" id="PF13865">
    <property type="entry name" value="FoP_duplication"/>
    <property type="match status" value="1"/>
</dbReference>
<dbReference type="STRING" id="74557.A0A1V9Y6Q6"/>
<dbReference type="PROSITE" id="PS50102">
    <property type="entry name" value="RRM"/>
    <property type="match status" value="1"/>
</dbReference>
<dbReference type="GO" id="GO:0003729">
    <property type="term" value="F:mRNA binding"/>
    <property type="evidence" value="ECO:0007669"/>
    <property type="project" value="TreeGrafter"/>
</dbReference>
<feature type="compositionally biased region" description="Low complexity" evidence="3">
    <location>
        <begin position="166"/>
        <end position="175"/>
    </location>
</feature>
<evidence type="ECO:0000313" key="5">
    <source>
        <dbReference type="EMBL" id="OQR81412.1"/>
    </source>
</evidence>
<dbReference type="GO" id="GO:0006406">
    <property type="term" value="P:mRNA export from nucleus"/>
    <property type="evidence" value="ECO:0007669"/>
    <property type="project" value="TreeGrafter"/>
</dbReference>
<keyword evidence="6" id="KW-1185">Reference proteome</keyword>
<keyword evidence="1 2" id="KW-0694">RNA-binding</keyword>
<accession>A0A1V9Y6Q6</accession>
<comment type="caution">
    <text evidence="5">The sequence shown here is derived from an EMBL/GenBank/DDBJ whole genome shotgun (WGS) entry which is preliminary data.</text>
</comment>
<dbReference type="GO" id="GO:0005634">
    <property type="term" value="C:nucleus"/>
    <property type="evidence" value="ECO:0007669"/>
    <property type="project" value="TreeGrafter"/>
</dbReference>
<dbReference type="PANTHER" id="PTHR19965:SF35">
    <property type="entry name" value="RNA ANNEALING PROTEIN YRA1"/>
    <property type="match status" value="1"/>
</dbReference>
<evidence type="ECO:0000256" key="2">
    <source>
        <dbReference type="PROSITE-ProRule" id="PRU00176"/>
    </source>
</evidence>
<dbReference type="InterPro" id="IPR000504">
    <property type="entry name" value="RRM_dom"/>
</dbReference>
<dbReference type="InterPro" id="IPR012677">
    <property type="entry name" value="Nucleotide-bd_a/b_plait_sf"/>
</dbReference>
<feature type="region of interest" description="Disordered" evidence="3">
    <location>
        <begin position="203"/>
        <end position="245"/>
    </location>
</feature>
<dbReference type="OrthoDB" id="346839at2759"/>
<feature type="region of interest" description="Disordered" evidence="3">
    <location>
        <begin position="15"/>
        <end position="82"/>
    </location>
</feature>
<dbReference type="SUPFAM" id="SSF54928">
    <property type="entry name" value="RNA-binding domain, RBD"/>
    <property type="match status" value="1"/>
</dbReference>
<evidence type="ECO:0000259" key="4">
    <source>
        <dbReference type="PROSITE" id="PS50102"/>
    </source>
</evidence>
<sequence length="245" mass="26722">MSSLLSSLDMSLDDLIQKKKTTGKGRKESGAGPVRRNRPNAGRGRRDGTPYSRKGDDGDVDMDEESNKPPRGGRTSILSRIGGKAQEDIGHKVFVSNLKFDVLEDDIKELFSTVGKVVKHEIIYDRSGRSKGQARVWFSNKRAAEAAVTKYDGRTLDNQAMKITLDDGNNQSNSNKKQDSNNVRSGLFGTALQGATGDVDFKVTFNGNRGGRRNRRGGGRGRGGGESKTSAADLDDDMDTYMNKN</sequence>
<dbReference type="SMART" id="SM00360">
    <property type="entry name" value="RRM"/>
    <property type="match status" value="1"/>
</dbReference>
<dbReference type="Proteomes" id="UP000243217">
    <property type="component" value="Unassembled WGS sequence"/>
</dbReference>
<gene>
    <name evidence="5" type="ORF">THRCLA_23381</name>
</gene>
<protein>
    <recommendedName>
        <fullName evidence="4">RRM domain-containing protein</fullName>
    </recommendedName>
</protein>
<dbReference type="InterPro" id="IPR025715">
    <property type="entry name" value="FoP_C"/>
</dbReference>
<evidence type="ECO:0000313" key="6">
    <source>
        <dbReference type="Proteomes" id="UP000243217"/>
    </source>
</evidence>
<evidence type="ECO:0000256" key="3">
    <source>
        <dbReference type="SAM" id="MobiDB-lite"/>
    </source>
</evidence>
<feature type="compositionally biased region" description="Basic residues" evidence="3">
    <location>
        <begin position="210"/>
        <end position="219"/>
    </location>
</feature>
<dbReference type="AlphaFoldDB" id="A0A1V9Y6Q6"/>